<gene>
    <name evidence="1" type="ORF">S01H1_61686</name>
</gene>
<evidence type="ECO:0000313" key="1">
    <source>
        <dbReference type="EMBL" id="GAG36081.1"/>
    </source>
</evidence>
<reference evidence="1" key="1">
    <citation type="journal article" date="2014" name="Front. Microbiol.">
        <title>High frequency of phylogenetically diverse reductive dehalogenase-homologous genes in deep subseafloor sedimentary metagenomes.</title>
        <authorList>
            <person name="Kawai M."/>
            <person name="Futagami T."/>
            <person name="Toyoda A."/>
            <person name="Takaki Y."/>
            <person name="Nishi S."/>
            <person name="Hori S."/>
            <person name="Arai W."/>
            <person name="Tsubouchi T."/>
            <person name="Morono Y."/>
            <person name="Uchiyama I."/>
            <person name="Ito T."/>
            <person name="Fujiyama A."/>
            <person name="Inagaki F."/>
            <person name="Takami H."/>
        </authorList>
    </citation>
    <scope>NUCLEOTIDE SEQUENCE</scope>
    <source>
        <strain evidence="1">Expedition CK06-06</strain>
    </source>
</reference>
<dbReference type="EMBL" id="BARS01040473">
    <property type="protein sequence ID" value="GAG36081.1"/>
    <property type="molecule type" value="Genomic_DNA"/>
</dbReference>
<accession>X0YGZ0</accession>
<comment type="caution">
    <text evidence="1">The sequence shown here is derived from an EMBL/GenBank/DDBJ whole genome shotgun (WGS) entry which is preliminary data.</text>
</comment>
<name>X0YGZ0_9ZZZZ</name>
<protein>
    <submittedName>
        <fullName evidence="1">Uncharacterized protein</fullName>
    </submittedName>
</protein>
<sequence>MGERGIVGTQTKEHAVGEQITWTIDVTLVASAAGAVTNPDMTVTRLSDGVDVTAIVTAGAMFVAGQVITLMPIGGLVGGVPASLDEGERANSGL</sequence>
<feature type="non-terminal residue" evidence="1">
    <location>
        <position position="94"/>
    </location>
</feature>
<dbReference type="AlphaFoldDB" id="X0YGZ0"/>
<organism evidence="1">
    <name type="scientific">marine sediment metagenome</name>
    <dbReference type="NCBI Taxonomy" id="412755"/>
    <lineage>
        <taxon>unclassified sequences</taxon>
        <taxon>metagenomes</taxon>
        <taxon>ecological metagenomes</taxon>
    </lineage>
</organism>
<proteinExistence type="predicted"/>